<feature type="domain" description="SpoVT-AbrB" evidence="1">
    <location>
        <begin position="7"/>
        <end position="50"/>
    </location>
</feature>
<dbReference type="PANTHER" id="PTHR40516">
    <property type="entry name" value="ANTITOXIN CHPS-RELATED"/>
    <property type="match status" value="1"/>
</dbReference>
<dbReference type="InterPro" id="IPR037914">
    <property type="entry name" value="SpoVT-AbrB_sf"/>
</dbReference>
<evidence type="ECO:0000259" key="1">
    <source>
        <dbReference type="SMART" id="SM00966"/>
    </source>
</evidence>
<dbReference type="GO" id="GO:0003677">
    <property type="term" value="F:DNA binding"/>
    <property type="evidence" value="ECO:0007669"/>
    <property type="project" value="InterPro"/>
</dbReference>
<dbReference type="EMBL" id="FOGJ01000003">
    <property type="protein sequence ID" value="SER22721.1"/>
    <property type="molecule type" value="Genomic_DNA"/>
</dbReference>
<evidence type="ECO:0000313" key="3">
    <source>
        <dbReference type="Proteomes" id="UP000182584"/>
    </source>
</evidence>
<dbReference type="Gene3D" id="2.10.260.10">
    <property type="match status" value="1"/>
</dbReference>
<dbReference type="InterPro" id="IPR007159">
    <property type="entry name" value="SpoVT-AbrB_dom"/>
</dbReference>
<evidence type="ECO:0000313" key="2">
    <source>
        <dbReference type="EMBL" id="SER22721.1"/>
    </source>
</evidence>
<dbReference type="Pfam" id="PF04014">
    <property type="entry name" value="MazE_antitoxin"/>
    <property type="match status" value="1"/>
</dbReference>
<proteinExistence type="predicted"/>
<name>A0A1H9MGR5_BUTFI</name>
<dbReference type="Proteomes" id="UP000182584">
    <property type="component" value="Unassembled WGS sequence"/>
</dbReference>
<dbReference type="RefSeq" id="WP_022752569.1">
    <property type="nucleotide sequence ID" value="NZ_CP065800.1"/>
</dbReference>
<dbReference type="InterPro" id="IPR039052">
    <property type="entry name" value="Antitox_PemI-like"/>
</dbReference>
<dbReference type="eggNOG" id="COG2336">
    <property type="taxonomic scope" value="Bacteria"/>
</dbReference>
<protein>
    <submittedName>
        <fullName evidence="2">Antitoxin MazE</fullName>
    </submittedName>
</protein>
<accession>A0A1H9MGR5</accession>
<gene>
    <name evidence="2" type="ORF">SAMN04487884_10395</name>
</gene>
<dbReference type="AlphaFoldDB" id="A0A1H9MGR5"/>
<dbReference type="GO" id="GO:0097351">
    <property type="term" value="F:toxin sequestering activity"/>
    <property type="evidence" value="ECO:0007669"/>
    <property type="project" value="InterPro"/>
</dbReference>
<reference evidence="2 3" key="1">
    <citation type="submission" date="2016-10" db="EMBL/GenBank/DDBJ databases">
        <authorList>
            <person name="de Groot N.N."/>
        </authorList>
    </citation>
    <scope>NUCLEOTIDE SEQUENCE [LARGE SCALE GENOMIC DNA]</scope>
    <source>
        <strain evidence="2 3">AR40</strain>
    </source>
</reference>
<sequence>MEQVAIRSWGNSQGIRIPKDILEKLQLKVSDVLDIEIENDSIVLRKQFVHKTFEERLAEFNGEITVCDFDWGEPVGREIL</sequence>
<dbReference type="SMART" id="SM00966">
    <property type="entry name" value="SpoVT_AbrB"/>
    <property type="match status" value="1"/>
</dbReference>
<dbReference type="SUPFAM" id="SSF89447">
    <property type="entry name" value="AbrB/MazE/MraZ-like"/>
    <property type="match status" value="1"/>
</dbReference>
<organism evidence="2 3">
    <name type="scientific">Butyrivibrio fibrisolvens</name>
    <dbReference type="NCBI Taxonomy" id="831"/>
    <lineage>
        <taxon>Bacteria</taxon>
        <taxon>Bacillati</taxon>
        <taxon>Bacillota</taxon>
        <taxon>Clostridia</taxon>
        <taxon>Lachnospirales</taxon>
        <taxon>Lachnospiraceae</taxon>
        <taxon>Butyrivibrio</taxon>
    </lineage>
</organism>
<dbReference type="OrthoDB" id="9795766at2"/>
<dbReference type="PANTHER" id="PTHR40516:SF1">
    <property type="entry name" value="ANTITOXIN CHPS-RELATED"/>
    <property type="match status" value="1"/>
</dbReference>